<gene>
    <name evidence="1" type="ORF">ASZ90_011953</name>
</gene>
<dbReference type="AlphaFoldDB" id="A0A0W8FBV0"/>
<sequence length="167" mass="19651">MKELAESDKMEYFRRSYRSVDGLWFMMIEKKRGFDEALELDEAVWQVLPKIQARAIKSMLMLDYGLDGLKEAIAARLALEEFDYELKEEESGFVVEIRRCPWHDIMVRSGRESLSEKVSEVICQAENSVWAQEFSCKGVEGEGMEIRFERQERLCQGSNRCRLWFGR</sequence>
<comment type="caution">
    <text evidence="1">The sequence shown here is derived from an EMBL/GenBank/DDBJ whole genome shotgun (WGS) entry which is preliminary data.</text>
</comment>
<accession>A0A0W8FBV0</accession>
<name>A0A0W8FBV0_9ZZZZ</name>
<protein>
    <recommendedName>
        <fullName evidence="2">L-2-amino-thiazoline-4-carboxylic acid hydrolase</fullName>
    </recommendedName>
</protein>
<reference evidence="1" key="1">
    <citation type="journal article" date="2015" name="Proc. Natl. Acad. Sci. U.S.A.">
        <title>Networks of energetic and metabolic interactions define dynamics in microbial communities.</title>
        <authorList>
            <person name="Embree M."/>
            <person name="Liu J.K."/>
            <person name="Al-Bassam M.M."/>
            <person name="Zengler K."/>
        </authorList>
    </citation>
    <scope>NUCLEOTIDE SEQUENCE</scope>
</reference>
<dbReference type="Pfam" id="PF19620">
    <property type="entry name" value="DUF6125"/>
    <property type="match status" value="1"/>
</dbReference>
<evidence type="ECO:0000313" key="1">
    <source>
        <dbReference type="EMBL" id="KUG18343.1"/>
    </source>
</evidence>
<dbReference type="EMBL" id="LNQE01001387">
    <property type="protein sequence ID" value="KUG18343.1"/>
    <property type="molecule type" value="Genomic_DNA"/>
</dbReference>
<evidence type="ECO:0008006" key="2">
    <source>
        <dbReference type="Google" id="ProtNLM"/>
    </source>
</evidence>
<proteinExistence type="predicted"/>
<organism evidence="1">
    <name type="scientific">hydrocarbon metagenome</name>
    <dbReference type="NCBI Taxonomy" id="938273"/>
    <lineage>
        <taxon>unclassified sequences</taxon>
        <taxon>metagenomes</taxon>
        <taxon>ecological metagenomes</taxon>
    </lineage>
</organism>